<evidence type="ECO:0000313" key="2">
    <source>
        <dbReference type="Proteomes" id="UP000821845"/>
    </source>
</evidence>
<reference evidence="1" key="1">
    <citation type="submission" date="2020-05" db="EMBL/GenBank/DDBJ databases">
        <title>Large-scale comparative analyses of tick genomes elucidate their genetic diversity and vector capacities.</title>
        <authorList>
            <person name="Jia N."/>
            <person name="Wang J."/>
            <person name="Shi W."/>
            <person name="Du L."/>
            <person name="Sun Y."/>
            <person name="Zhan W."/>
            <person name="Jiang J."/>
            <person name="Wang Q."/>
            <person name="Zhang B."/>
            <person name="Ji P."/>
            <person name="Sakyi L.B."/>
            <person name="Cui X."/>
            <person name="Yuan T."/>
            <person name="Jiang B."/>
            <person name="Yang W."/>
            <person name="Lam T.T.-Y."/>
            <person name="Chang Q."/>
            <person name="Ding S."/>
            <person name="Wang X."/>
            <person name="Zhu J."/>
            <person name="Ruan X."/>
            <person name="Zhao L."/>
            <person name="Wei J."/>
            <person name="Que T."/>
            <person name="Du C."/>
            <person name="Cheng J."/>
            <person name="Dai P."/>
            <person name="Han X."/>
            <person name="Huang E."/>
            <person name="Gao Y."/>
            <person name="Liu J."/>
            <person name="Shao H."/>
            <person name="Ye R."/>
            <person name="Li L."/>
            <person name="Wei W."/>
            <person name="Wang X."/>
            <person name="Wang C."/>
            <person name="Yang T."/>
            <person name="Huo Q."/>
            <person name="Li W."/>
            <person name="Guo W."/>
            <person name="Chen H."/>
            <person name="Zhou L."/>
            <person name="Ni X."/>
            <person name="Tian J."/>
            <person name="Zhou Y."/>
            <person name="Sheng Y."/>
            <person name="Liu T."/>
            <person name="Pan Y."/>
            <person name="Xia L."/>
            <person name="Li J."/>
            <person name="Zhao F."/>
            <person name="Cao W."/>
        </authorList>
    </citation>
    <scope>NUCLEOTIDE SEQUENCE</scope>
    <source>
        <strain evidence="1">Hyas-2018</strain>
    </source>
</reference>
<comment type="caution">
    <text evidence="1">The sequence shown here is derived from an EMBL/GenBank/DDBJ whole genome shotgun (WGS) entry which is preliminary data.</text>
</comment>
<organism evidence="1 2">
    <name type="scientific">Hyalomma asiaticum</name>
    <name type="common">Tick</name>
    <dbReference type="NCBI Taxonomy" id="266040"/>
    <lineage>
        <taxon>Eukaryota</taxon>
        <taxon>Metazoa</taxon>
        <taxon>Ecdysozoa</taxon>
        <taxon>Arthropoda</taxon>
        <taxon>Chelicerata</taxon>
        <taxon>Arachnida</taxon>
        <taxon>Acari</taxon>
        <taxon>Parasitiformes</taxon>
        <taxon>Ixodida</taxon>
        <taxon>Ixodoidea</taxon>
        <taxon>Ixodidae</taxon>
        <taxon>Hyalomminae</taxon>
        <taxon>Hyalomma</taxon>
    </lineage>
</organism>
<accession>A0ACB7RUU9</accession>
<protein>
    <submittedName>
        <fullName evidence="1">Uncharacterized protein</fullName>
    </submittedName>
</protein>
<proteinExistence type="predicted"/>
<name>A0ACB7RUU9_HYAAI</name>
<gene>
    <name evidence="1" type="ORF">HPB50_015782</name>
</gene>
<keyword evidence="2" id="KW-1185">Reference proteome</keyword>
<sequence length="159" mass="16378">MDAKSAVSAKRPLEDAGNGTTKPSASSADEPPPKATEASGDSQEKGDGAAVLAASIKAPDAREEDAKRENIVQATTEACAGGPAKEGLDMECEESATPAVGKRQLEVSEENGKPEASAGEPLPKAQFTRRPTLKIQPKVPPDRRATPPAAKKTTPADPP</sequence>
<dbReference type="EMBL" id="CM023487">
    <property type="protein sequence ID" value="KAH6926175.1"/>
    <property type="molecule type" value="Genomic_DNA"/>
</dbReference>
<dbReference type="Proteomes" id="UP000821845">
    <property type="component" value="Chromosome 7"/>
</dbReference>
<evidence type="ECO:0000313" key="1">
    <source>
        <dbReference type="EMBL" id="KAH6926175.1"/>
    </source>
</evidence>